<protein>
    <submittedName>
        <fullName evidence="1">Uncharacterized protein</fullName>
    </submittedName>
</protein>
<accession>A0A478FR97</accession>
<dbReference type="EMBL" id="BIMN01000008">
    <property type="protein sequence ID" value="GCE64033.1"/>
    <property type="molecule type" value="Genomic_DNA"/>
</dbReference>
<sequence>MSDTVLKVVNISSLFLKTAAGSSILSGGTIGAIKLKDYLQNEDFLSSPQENEHNRSIYTFGQILKTLKPTTAKTYDDLDETSKTWWRGRFTAFYKNGTRIRSKRFNELINLAFQKVWSEAKKSDDSNTLTSKVQNFEGDSQHEFMKNFYKECKDISELVLTKNSHPRHWKKVIKEFLTKVTEDEDTTSEEEREMRYLRDAWVACSASGSTPQMEIYWPNGETIKNKELNVWNTESNVYK</sequence>
<gene>
    <name evidence="1" type="ORF">MHSWG343_10410</name>
</gene>
<dbReference type="Proteomes" id="UP000324831">
    <property type="component" value="Unassembled WGS sequence"/>
</dbReference>
<evidence type="ECO:0000313" key="1">
    <source>
        <dbReference type="EMBL" id="GCE64033.1"/>
    </source>
</evidence>
<organism evidence="1 2">
    <name type="scientific">Candidatus Mycoplasma haematohominis</name>
    <dbReference type="NCBI Taxonomy" id="1494318"/>
    <lineage>
        <taxon>Bacteria</taxon>
        <taxon>Bacillati</taxon>
        <taxon>Mycoplasmatota</taxon>
        <taxon>Mollicutes</taxon>
        <taxon>Mycoplasmataceae</taxon>
        <taxon>Mycoplasma</taxon>
    </lineage>
</organism>
<evidence type="ECO:0000313" key="2">
    <source>
        <dbReference type="Proteomes" id="UP000324831"/>
    </source>
</evidence>
<proteinExistence type="predicted"/>
<comment type="caution">
    <text evidence="1">The sequence shown here is derived from an EMBL/GenBank/DDBJ whole genome shotgun (WGS) entry which is preliminary data.</text>
</comment>
<reference evidence="1 2" key="1">
    <citation type="submission" date="2019-01" db="EMBL/GenBank/DDBJ databases">
        <title>Draft genome sequences of Candidatus Mycoplasma haemohominis SWG34-3 identified from a patient with pyrexia, anemia and liver dysfunction.</title>
        <authorList>
            <person name="Sekizuka T."/>
            <person name="Hattori N."/>
            <person name="Katano H."/>
            <person name="Takuma T."/>
            <person name="Ito T."/>
            <person name="Arai N."/>
            <person name="Yanai R."/>
            <person name="Ishii S."/>
            <person name="Miura Y."/>
            <person name="Tokunaga T."/>
            <person name="Watanabe H."/>
            <person name="Nomura N."/>
            <person name="Eguchi J."/>
            <person name="Arai T."/>
            <person name="Hasegawa H."/>
            <person name="Nakamaki T."/>
            <person name="Wakita T."/>
            <person name="Niki Y."/>
            <person name="Kuroda M."/>
        </authorList>
    </citation>
    <scope>NUCLEOTIDE SEQUENCE [LARGE SCALE GENOMIC DNA]</scope>
    <source>
        <strain evidence="1">SWG34-3</strain>
    </source>
</reference>
<dbReference type="AlphaFoldDB" id="A0A478FR97"/>
<name>A0A478FR97_9MOLU</name>